<evidence type="ECO:0000313" key="2">
    <source>
        <dbReference type="WBParaSite" id="PDA_v2.g1471.t1"/>
    </source>
</evidence>
<reference evidence="2" key="1">
    <citation type="submission" date="2022-11" db="UniProtKB">
        <authorList>
            <consortium name="WormBaseParasite"/>
        </authorList>
    </citation>
    <scope>IDENTIFICATION</scope>
</reference>
<dbReference type="Proteomes" id="UP000887578">
    <property type="component" value="Unplaced"/>
</dbReference>
<dbReference type="WBParaSite" id="PDA_v2.g1471.t1">
    <property type="protein sequence ID" value="PDA_v2.g1471.t1"/>
    <property type="gene ID" value="PDA_v2.g1471"/>
</dbReference>
<evidence type="ECO:0000313" key="1">
    <source>
        <dbReference type="Proteomes" id="UP000887578"/>
    </source>
</evidence>
<organism evidence="1 2">
    <name type="scientific">Panagrolaimus davidi</name>
    <dbReference type="NCBI Taxonomy" id="227884"/>
    <lineage>
        <taxon>Eukaryota</taxon>
        <taxon>Metazoa</taxon>
        <taxon>Ecdysozoa</taxon>
        <taxon>Nematoda</taxon>
        <taxon>Chromadorea</taxon>
        <taxon>Rhabditida</taxon>
        <taxon>Tylenchina</taxon>
        <taxon>Panagrolaimomorpha</taxon>
        <taxon>Panagrolaimoidea</taxon>
        <taxon>Panagrolaimidae</taxon>
        <taxon>Panagrolaimus</taxon>
    </lineage>
</organism>
<accession>A0A914P9G7</accession>
<protein>
    <submittedName>
        <fullName evidence="2">Uncharacterized protein</fullName>
    </submittedName>
</protein>
<name>A0A914P9G7_9BILA</name>
<sequence length="70" mass="8393">MKEINKEWFQDFPENIKGEIDLHASCGSNSNYKVFYELIAGDNEYVDCRRAVKYFDIRKDLTFSFHLDYD</sequence>
<dbReference type="AlphaFoldDB" id="A0A914P9G7"/>
<proteinExistence type="predicted"/>
<keyword evidence="1" id="KW-1185">Reference proteome</keyword>